<dbReference type="HOGENOM" id="CLU_009433_0_0_0"/>
<feature type="transmembrane region" description="Helical" evidence="7">
    <location>
        <begin position="381"/>
        <end position="401"/>
    </location>
</feature>
<keyword evidence="2" id="KW-1003">Cell membrane</keyword>
<feature type="transmembrane region" description="Helical" evidence="7">
    <location>
        <begin position="430"/>
        <end position="455"/>
    </location>
</feature>
<evidence type="ECO:0000256" key="4">
    <source>
        <dbReference type="ARBA" id="ARBA00022989"/>
    </source>
</evidence>
<dbReference type="InParanoid" id="W0RQS5"/>
<sequence length="813" mass="85265">MDVLRDLRLTLRQLRRQPGFVAVSVFTLALAIAVGTSLFTAVNGFFYRPLPVPGGAELVSVFTSNSGGEARGGSSYRDLADFARAAAPVAQLTSEARLEAAVGNGENVALLSGALVSSNYFATLRVTPTLGRFPVDARDDEPTIVLGYGLWRRAFASDPSAVGRAVRVNGQFFRVAAVAPREFLGTMREFVDEFWIDARFSRLLLPGEDVLNGRGNRRFHVVARLHDGASLGALQARLGIVAARLYAEYPEEWSEDPGRGRRVTAQRERDARLAGVPGSDLLLVVGGVTAMGLGLLALASANLASLQMARAAARRREIATRLALGAGRRRIVRQLLTETAVVAIPGGVLGLALAATASAVAVRYRPAGLPNVDLALDLRTLLFVTSGVLLALLVFGLVPALQSLRGEVHADLRGPEGVGRRGIRVGGIRGGLIVAQVALSVTFTAGSTLIVLALARYAGGRRVEATRVLVAPITLLPGAGDSLRAAALVRDIVAQLDEMPGIEAASAARYVPNMGERMTVQVTQQAADRTNAARSVDANAIRPRYFEVIGLRLLRGRDFDARDMSVGAAPVAIVSSVLAERLWPGADPIGRVLRMNEDGHMVEIIGLVDEQRSATTTKPGEGLLYLPMTGGEGRLVLHLRVSGGGAAEALAPSVARALRAYNAGAVASDVEPLADYMNRALIPQRVAARASGVLALLQLALAVTGLSGLVAYVTAQRRREIGIRSALGAGRPSILALVLRQGVRLTLIGGAIGMALSIAVGQVVATTLPVNAAIQLVAPAAAAACFALVAVAAMLWLARRALGVAPATALRVE</sequence>
<feature type="transmembrane region" description="Helical" evidence="7">
    <location>
        <begin position="339"/>
        <end position="361"/>
    </location>
</feature>
<gene>
    <name evidence="10" type="ORF">J421_5531</name>
</gene>
<dbReference type="OrthoDB" id="9770036at2"/>
<dbReference type="GO" id="GO:0022857">
    <property type="term" value="F:transmembrane transporter activity"/>
    <property type="evidence" value="ECO:0007669"/>
    <property type="project" value="TreeGrafter"/>
</dbReference>
<evidence type="ECO:0000256" key="2">
    <source>
        <dbReference type="ARBA" id="ARBA00022475"/>
    </source>
</evidence>
<dbReference type="KEGG" id="gba:J421_5531"/>
<keyword evidence="10" id="KW-0614">Plasmid</keyword>
<feature type="transmembrane region" description="Helical" evidence="7">
    <location>
        <begin position="693"/>
        <end position="715"/>
    </location>
</feature>
<keyword evidence="5 7" id="KW-0472">Membrane</keyword>
<evidence type="ECO:0000259" key="9">
    <source>
        <dbReference type="Pfam" id="PF12704"/>
    </source>
</evidence>
<proteinExistence type="inferred from homology"/>
<organism evidence="10 11">
    <name type="scientific">Gemmatirosa kalamazoonensis</name>
    <dbReference type="NCBI Taxonomy" id="861299"/>
    <lineage>
        <taxon>Bacteria</taxon>
        <taxon>Pseudomonadati</taxon>
        <taxon>Gemmatimonadota</taxon>
        <taxon>Gemmatimonadia</taxon>
        <taxon>Gemmatimonadales</taxon>
        <taxon>Gemmatimonadaceae</taxon>
        <taxon>Gemmatirosa</taxon>
    </lineage>
</organism>
<dbReference type="Pfam" id="PF02687">
    <property type="entry name" value="FtsX"/>
    <property type="match status" value="2"/>
</dbReference>
<feature type="transmembrane region" description="Helical" evidence="7">
    <location>
        <begin position="20"/>
        <end position="42"/>
    </location>
</feature>
<dbReference type="Pfam" id="PF12704">
    <property type="entry name" value="MacB_PCD"/>
    <property type="match status" value="2"/>
</dbReference>
<dbReference type="AlphaFoldDB" id="W0RQS5"/>
<evidence type="ECO:0000313" key="11">
    <source>
        <dbReference type="Proteomes" id="UP000019151"/>
    </source>
</evidence>
<evidence type="ECO:0000256" key="1">
    <source>
        <dbReference type="ARBA" id="ARBA00004651"/>
    </source>
</evidence>
<feature type="domain" description="MacB-like periplasmic core" evidence="9">
    <location>
        <begin position="437"/>
        <end position="651"/>
    </location>
</feature>
<name>W0RQS5_9BACT</name>
<geneLocation type="plasmid" evidence="10 11">
    <name>1</name>
</geneLocation>
<dbReference type="InterPro" id="IPR025857">
    <property type="entry name" value="MacB_PCD"/>
</dbReference>
<reference evidence="10 11" key="1">
    <citation type="journal article" date="2014" name="Genome Announc.">
        <title>Genome Sequence and Methylome of Soil Bacterium Gemmatirosa kalamazoonensis KBS708T, a Member of the Rarely Cultivated Gemmatimonadetes Phylum.</title>
        <authorList>
            <person name="Debruyn J.M."/>
            <person name="Radosevich M."/>
            <person name="Wommack K.E."/>
            <person name="Polson S.W."/>
            <person name="Hauser L.J."/>
            <person name="Fawaz M.N."/>
            <person name="Korlach J."/>
            <person name="Tsai Y.C."/>
        </authorList>
    </citation>
    <scope>NUCLEOTIDE SEQUENCE [LARGE SCALE GENOMIC DNA]</scope>
    <source>
        <strain evidence="10 11">KBS708</strain>
        <plasmid evidence="11">Plasmid 1</plasmid>
    </source>
</reference>
<dbReference type="PANTHER" id="PTHR30572">
    <property type="entry name" value="MEMBRANE COMPONENT OF TRANSPORTER-RELATED"/>
    <property type="match status" value="1"/>
</dbReference>
<evidence type="ECO:0000256" key="6">
    <source>
        <dbReference type="ARBA" id="ARBA00038076"/>
    </source>
</evidence>
<dbReference type="Proteomes" id="UP000019151">
    <property type="component" value="Plasmid 1"/>
</dbReference>
<comment type="similarity">
    <text evidence="6">Belongs to the ABC-4 integral membrane protein family.</text>
</comment>
<protein>
    <submittedName>
        <fullName evidence="10">MacB-like periplasmic core domain protein</fullName>
    </submittedName>
</protein>
<evidence type="ECO:0000259" key="8">
    <source>
        <dbReference type="Pfam" id="PF02687"/>
    </source>
</evidence>
<dbReference type="InterPro" id="IPR003838">
    <property type="entry name" value="ABC3_permease_C"/>
</dbReference>
<comment type="subcellular location">
    <subcellularLocation>
        <location evidence="1">Cell membrane</location>
        <topology evidence="1">Multi-pass membrane protein</topology>
    </subcellularLocation>
</comment>
<keyword evidence="3 7" id="KW-0812">Transmembrane</keyword>
<dbReference type="GO" id="GO:0005886">
    <property type="term" value="C:plasma membrane"/>
    <property type="evidence" value="ECO:0007669"/>
    <property type="project" value="UniProtKB-SubCell"/>
</dbReference>
<feature type="domain" description="ABC3 transporter permease C-terminal" evidence="8">
    <location>
        <begin position="693"/>
        <end position="802"/>
    </location>
</feature>
<dbReference type="EMBL" id="CP007129">
    <property type="protein sequence ID" value="AHG93066.1"/>
    <property type="molecule type" value="Genomic_DNA"/>
</dbReference>
<evidence type="ECO:0000256" key="5">
    <source>
        <dbReference type="ARBA" id="ARBA00023136"/>
    </source>
</evidence>
<accession>W0RQS5</accession>
<evidence type="ECO:0000256" key="3">
    <source>
        <dbReference type="ARBA" id="ARBA00022692"/>
    </source>
</evidence>
<feature type="transmembrane region" description="Helical" evidence="7">
    <location>
        <begin position="281"/>
        <end position="306"/>
    </location>
</feature>
<feature type="domain" description="MacB-like periplasmic core" evidence="9">
    <location>
        <begin position="22"/>
        <end position="238"/>
    </location>
</feature>
<feature type="transmembrane region" description="Helical" evidence="7">
    <location>
        <begin position="745"/>
        <end position="764"/>
    </location>
</feature>
<keyword evidence="11" id="KW-1185">Reference proteome</keyword>
<evidence type="ECO:0000256" key="7">
    <source>
        <dbReference type="SAM" id="Phobius"/>
    </source>
</evidence>
<feature type="domain" description="ABC3 transporter permease C-terminal" evidence="8">
    <location>
        <begin position="291"/>
        <end position="405"/>
    </location>
</feature>
<dbReference type="InterPro" id="IPR050250">
    <property type="entry name" value="Macrolide_Exporter_MacB"/>
</dbReference>
<dbReference type="PANTHER" id="PTHR30572:SF4">
    <property type="entry name" value="ABC TRANSPORTER PERMEASE YTRF"/>
    <property type="match status" value="1"/>
</dbReference>
<evidence type="ECO:0000313" key="10">
    <source>
        <dbReference type="EMBL" id="AHG93066.1"/>
    </source>
</evidence>
<dbReference type="RefSeq" id="WP_025414376.1">
    <property type="nucleotide sequence ID" value="NZ_CP007129.1"/>
</dbReference>
<feature type="transmembrane region" description="Helical" evidence="7">
    <location>
        <begin position="776"/>
        <end position="798"/>
    </location>
</feature>
<keyword evidence="4 7" id="KW-1133">Transmembrane helix</keyword>